<organism evidence="2">
    <name type="scientific">hydrothermal vent metagenome</name>
    <dbReference type="NCBI Taxonomy" id="652676"/>
    <lineage>
        <taxon>unclassified sequences</taxon>
        <taxon>metagenomes</taxon>
        <taxon>ecological metagenomes</taxon>
    </lineage>
</organism>
<sequence length="201" mass="22174">MIVEATTLVLAQLNKYIHRIDDSPLGTTDVVVYGNIAQLDNGAVSGELENKVVLTLINFSEEAALRNGQNYTRSSFDTVNYHNPDLYLNIVLLFSANYTNYSTALRRLSQVITFFQGQTKFTSSNSPGVLQNIPITSDISVTLDLLSLSFEEVNHLWGSLGGKQLPFSAYRARLIRVHSERILDAGGYISEIDVIAGDAVK</sequence>
<proteinExistence type="predicted"/>
<evidence type="ECO:0000313" key="2">
    <source>
        <dbReference type="EMBL" id="VAX01215.1"/>
    </source>
</evidence>
<name>A0A3B1B4M1_9ZZZZ</name>
<dbReference type="AlphaFoldDB" id="A0A3B1B4M1"/>
<protein>
    <recommendedName>
        <fullName evidence="1">Pvc16 N-terminal domain-containing protein</fullName>
    </recommendedName>
</protein>
<accession>A0A3B1B4M1</accession>
<reference evidence="2" key="1">
    <citation type="submission" date="2018-06" db="EMBL/GenBank/DDBJ databases">
        <authorList>
            <person name="Zhirakovskaya E."/>
        </authorList>
    </citation>
    <scope>NUCLEOTIDE SEQUENCE</scope>
</reference>
<dbReference type="Pfam" id="PF14065">
    <property type="entry name" value="Pvc16_N"/>
    <property type="match status" value="1"/>
</dbReference>
<dbReference type="EMBL" id="UOFS01000048">
    <property type="protein sequence ID" value="VAX01215.1"/>
    <property type="molecule type" value="Genomic_DNA"/>
</dbReference>
<evidence type="ECO:0000259" key="1">
    <source>
        <dbReference type="Pfam" id="PF14065"/>
    </source>
</evidence>
<feature type="domain" description="Pvc16 N-terminal" evidence="1">
    <location>
        <begin position="6"/>
        <end position="189"/>
    </location>
</feature>
<dbReference type="InterPro" id="IPR025351">
    <property type="entry name" value="Pvc16_N"/>
</dbReference>
<gene>
    <name evidence="2" type="ORF">MNBD_GAMMA22-3091</name>
</gene>